<keyword evidence="1" id="KW-0175">Coiled coil</keyword>
<feature type="chain" id="PRO_5047130448" description="TMF family protein" evidence="2">
    <location>
        <begin position="21"/>
        <end position="358"/>
    </location>
</feature>
<proteinExistence type="predicted"/>
<evidence type="ECO:0000256" key="2">
    <source>
        <dbReference type="SAM" id="SignalP"/>
    </source>
</evidence>
<gene>
    <name evidence="3" type="ORF">H2O64_10805</name>
</gene>
<comment type="caution">
    <text evidence="3">The sequence shown here is derived from an EMBL/GenBank/DDBJ whole genome shotgun (WGS) entry which is preliminary data.</text>
</comment>
<evidence type="ECO:0000313" key="3">
    <source>
        <dbReference type="EMBL" id="MBC8755164.1"/>
    </source>
</evidence>
<evidence type="ECO:0000313" key="4">
    <source>
        <dbReference type="Proteomes" id="UP000619238"/>
    </source>
</evidence>
<evidence type="ECO:0000256" key="1">
    <source>
        <dbReference type="SAM" id="Coils"/>
    </source>
</evidence>
<dbReference type="EMBL" id="JACGWS010000005">
    <property type="protein sequence ID" value="MBC8755164.1"/>
    <property type="molecule type" value="Genomic_DNA"/>
</dbReference>
<reference evidence="3 4" key="1">
    <citation type="submission" date="2020-07" db="EMBL/GenBank/DDBJ databases">
        <title>Description of Kordia aestuariivivens sp. nov., isolated from a tidal flat.</title>
        <authorList>
            <person name="Park S."/>
            <person name="Yoon J.-H."/>
        </authorList>
    </citation>
    <scope>NUCLEOTIDE SEQUENCE [LARGE SCALE GENOMIC DNA]</scope>
    <source>
        <strain evidence="3 4">YSTF-M3</strain>
    </source>
</reference>
<organism evidence="3 4">
    <name type="scientific">Kordia aestuariivivens</name>
    <dbReference type="NCBI Taxonomy" id="2759037"/>
    <lineage>
        <taxon>Bacteria</taxon>
        <taxon>Pseudomonadati</taxon>
        <taxon>Bacteroidota</taxon>
        <taxon>Flavobacteriia</taxon>
        <taxon>Flavobacteriales</taxon>
        <taxon>Flavobacteriaceae</taxon>
        <taxon>Kordia</taxon>
    </lineage>
</organism>
<feature type="coiled-coil region" evidence="1">
    <location>
        <begin position="321"/>
        <end position="355"/>
    </location>
</feature>
<keyword evidence="2" id="KW-0732">Signal</keyword>
<accession>A0ABR7QA04</accession>
<protein>
    <recommendedName>
        <fullName evidence="5">TMF family protein</fullName>
    </recommendedName>
</protein>
<dbReference type="Proteomes" id="UP000619238">
    <property type="component" value="Unassembled WGS sequence"/>
</dbReference>
<name>A0ABR7QA04_9FLAO</name>
<feature type="signal peptide" evidence="2">
    <location>
        <begin position="1"/>
        <end position="20"/>
    </location>
</feature>
<evidence type="ECO:0008006" key="5">
    <source>
        <dbReference type="Google" id="ProtNLM"/>
    </source>
</evidence>
<keyword evidence="4" id="KW-1185">Reference proteome</keyword>
<sequence>MKKINLLLTILISLPMLLIGQETHVQNFQYGVTTAGLNAATGSYGSTYFGTGTGNSGYSNTFMGSYAGDVNYGSSGVFIGSSAGKSNTSGGNNIFIGTSAGFRNTTSSYNTFTGNASGYNHVTGNNNTFFGYRSGYSNVSGTGNIFLGMNAGYSELGSNKLYIDNSNTSNPLIHGDFSTNYLKINGDEHVTQKLSVFQDFVVGSTTVGSDVLNAFFHVKPQQGYINIGTPYAPTIYINQNYKLFVNGGILAKEVRVRTDWADYVFEKEYELKPLSEVESYINENGHLPNVPSAKTVETEGLNLGDITKIQQEKIEELTLYIIEQNKNIEDQQRILESQQEQLNEMKVLLKKMLKKESK</sequence>
<dbReference type="RefSeq" id="WP_187562208.1">
    <property type="nucleotide sequence ID" value="NZ_JACGWS010000005.1"/>
</dbReference>